<evidence type="ECO:0000259" key="3">
    <source>
        <dbReference type="Pfam" id="PF07973"/>
    </source>
</evidence>
<dbReference type="GO" id="GO:0004829">
    <property type="term" value="F:threonine-tRNA ligase activity"/>
    <property type="evidence" value="ECO:0007669"/>
    <property type="project" value="TreeGrafter"/>
</dbReference>
<dbReference type="InterPro" id="IPR012675">
    <property type="entry name" value="Beta-grasp_dom_sf"/>
</dbReference>
<feature type="domain" description="Threonyl/alanyl tRNA synthetase SAD" evidence="3">
    <location>
        <begin position="263"/>
        <end position="296"/>
    </location>
</feature>
<dbReference type="InterPro" id="IPR012947">
    <property type="entry name" value="tRNA_SAD"/>
</dbReference>
<evidence type="ECO:0000256" key="2">
    <source>
        <dbReference type="SAM" id="MobiDB-lite"/>
    </source>
</evidence>
<feature type="compositionally biased region" description="Basic and acidic residues" evidence="2">
    <location>
        <begin position="345"/>
        <end position="358"/>
    </location>
</feature>
<accession>A0A914VDR2</accession>
<keyword evidence="1" id="KW-0648">Protein biosynthesis</keyword>
<evidence type="ECO:0000313" key="4">
    <source>
        <dbReference type="Proteomes" id="UP000887566"/>
    </source>
</evidence>
<proteinExistence type="predicted"/>
<dbReference type="AlphaFoldDB" id="A0A914VDR2"/>
<keyword evidence="4" id="KW-1185">Reference proteome</keyword>
<evidence type="ECO:0000313" key="5">
    <source>
        <dbReference type="WBParaSite" id="PSAMB.scaffold1868size27109.g15319.t1"/>
    </source>
</evidence>
<dbReference type="Gene3D" id="3.30.980.10">
    <property type="entry name" value="Threonyl-trna Synthetase, Chain A, domain 2"/>
    <property type="match status" value="1"/>
</dbReference>
<dbReference type="SUPFAM" id="SSF55186">
    <property type="entry name" value="ThrRS/AlaRS common domain"/>
    <property type="match status" value="1"/>
</dbReference>
<dbReference type="GO" id="GO:0006435">
    <property type="term" value="P:threonyl-tRNA aminoacylation"/>
    <property type="evidence" value="ECO:0007669"/>
    <property type="project" value="TreeGrafter"/>
</dbReference>
<organism evidence="4 5">
    <name type="scientific">Plectus sambesii</name>
    <dbReference type="NCBI Taxonomy" id="2011161"/>
    <lineage>
        <taxon>Eukaryota</taxon>
        <taxon>Metazoa</taxon>
        <taxon>Ecdysozoa</taxon>
        <taxon>Nematoda</taxon>
        <taxon>Chromadorea</taxon>
        <taxon>Plectida</taxon>
        <taxon>Plectina</taxon>
        <taxon>Plectoidea</taxon>
        <taxon>Plectidae</taxon>
        <taxon>Plectus</taxon>
    </lineage>
</organism>
<dbReference type="CDD" id="cd01667">
    <property type="entry name" value="TGS_ThrRS"/>
    <property type="match status" value="1"/>
</dbReference>
<dbReference type="PANTHER" id="PTHR11451">
    <property type="entry name" value="THREONINE-TRNA LIGASE"/>
    <property type="match status" value="1"/>
</dbReference>
<dbReference type="GO" id="GO:0005739">
    <property type="term" value="C:mitochondrion"/>
    <property type="evidence" value="ECO:0007669"/>
    <property type="project" value="TreeGrafter"/>
</dbReference>
<dbReference type="WBParaSite" id="PSAMB.scaffold1868size27109.g15319.t1">
    <property type="protein sequence ID" value="PSAMB.scaffold1868size27109.g15319.t1"/>
    <property type="gene ID" value="PSAMB.scaffold1868size27109.g15319"/>
</dbReference>
<dbReference type="Proteomes" id="UP000887566">
    <property type="component" value="Unplaced"/>
</dbReference>
<dbReference type="PANTHER" id="PTHR11451:SF44">
    <property type="entry name" value="THREONINE--TRNA LIGASE, CHLOROPLASTIC_MITOCHONDRIAL 2"/>
    <property type="match status" value="1"/>
</dbReference>
<sequence>MIEAFTLPSARFLQLTRSRLAACTRTKCIAVRYLSTKLQDTRQRRVSLFEEEKQRQSSQKIEKIKVELVQPVPLGETEKPLILLMNKHKSTPYDCAKHVSKMLLDSAALARVTPSSGDDCKHVDMHEPLTEDCDLKLLGFHDGDSSIAHTVNKAFWRSCSFVLGAVLETAFKDSNRVALHSWPGADYASGSFVYDVKIDGLDNWTPSNTELDILSRHAVMRVLGTRALFEPLEVSQEIAANMFADNQFKSKQLDSIAEKSGKIRVYRLGDHVDITGGPLISHSQQIGHFSIVKVTRLEEGGGLYRFQGVALPAQQRVSSYTWDVLKKAAKRPNRMVTPGQPRLVHQHEPEQSKMELNR</sequence>
<name>A0A914VDR2_9BILA</name>
<dbReference type="Pfam" id="PF07973">
    <property type="entry name" value="tRNA_SAD"/>
    <property type="match status" value="1"/>
</dbReference>
<dbReference type="Gene3D" id="3.10.20.30">
    <property type="match status" value="1"/>
</dbReference>
<reference evidence="5" key="1">
    <citation type="submission" date="2022-11" db="UniProtKB">
        <authorList>
            <consortium name="WormBaseParasite"/>
        </authorList>
    </citation>
    <scope>IDENTIFICATION</scope>
</reference>
<feature type="region of interest" description="Disordered" evidence="2">
    <location>
        <begin position="332"/>
        <end position="358"/>
    </location>
</feature>
<evidence type="ECO:0000256" key="1">
    <source>
        <dbReference type="ARBA" id="ARBA00022917"/>
    </source>
</evidence>
<protein>
    <submittedName>
        <fullName evidence="5">39S ribosomal protein L39, mitochondrial</fullName>
    </submittedName>
</protein>
<dbReference type="GO" id="GO:0005524">
    <property type="term" value="F:ATP binding"/>
    <property type="evidence" value="ECO:0007669"/>
    <property type="project" value="InterPro"/>
</dbReference>
<dbReference type="InterPro" id="IPR018163">
    <property type="entry name" value="Thr/Ala-tRNA-synth_IIc_edit"/>
</dbReference>